<evidence type="ECO:0000256" key="4">
    <source>
        <dbReference type="ARBA" id="ARBA00023015"/>
    </source>
</evidence>
<dbReference type="FunFam" id="1.10.10.60:FF:000014">
    <property type="entry name" value="SWI/SNF complex subunit SMARCC2 isoform C"/>
    <property type="match status" value="1"/>
</dbReference>
<keyword evidence="7" id="KW-0539">Nucleus</keyword>
<feature type="region of interest" description="Disordered" evidence="11">
    <location>
        <begin position="1"/>
        <end position="105"/>
    </location>
</feature>
<keyword evidence="4" id="KW-0805">Transcription regulation</keyword>
<feature type="compositionally biased region" description="Low complexity" evidence="11">
    <location>
        <begin position="31"/>
        <end position="66"/>
    </location>
</feature>
<protein>
    <recommendedName>
        <fullName evidence="17">SWIRM domain-domain-containing protein</fullName>
    </recommendedName>
</protein>
<dbReference type="Gene3D" id="1.10.10.10">
    <property type="entry name" value="Winged helix-like DNA-binding domain superfamily/Winged helix DNA-binding domain"/>
    <property type="match status" value="1"/>
</dbReference>
<dbReference type="STRING" id="56484.A0A1Y2FRY7"/>
<evidence type="ECO:0000256" key="7">
    <source>
        <dbReference type="ARBA" id="ARBA00023242"/>
    </source>
</evidence>
<dbReference type="GO" id="GO:0006338">
    <property type="term" value="P:chromatin remodeling"/>
    <property type="evidence" value="ECO:0007669"/>
    <property type="project" value="UniProtKB-ARBA"/>
</dbReference>
<dbReference type="PROSITE" id="PS50934">
    <property type="entry name" value="SWIRM"/>
    <property type="match status" value="1"/>
</dbReference>
<keyword evidence="5" id="KW-0238">DNA-binding</keyword>
<evidence type="ECO:0000259" key="12">
    <source>
        <dbReference type="PROSITE" id="PS50090"/>
    </source>
</evidence>
<evidence type="ECO:0000313" key="15">
    <source>
        <dbReference type="EMBL" id="ORY86771.1"/>
    </source>
</evidence>
<dbReference type="Gene3D" id="1.10.10.60">
    <property type="entry name" value="Homeodomain-like"/>
    <property type="match status" value="1"/>
</dbReference>
<evidence type="ECO:0000256" key="5">
    <source>
        <dbReference type="ARBA" id="ARBA00023125"/>
    </source>
</evidence>
<evidence type="ECO:0000256" key="10">
    <source>
        <dbReference type="SAM" id="Coils"/>
    </source>
</evidence>
<dbReference type="GO" id="GO:0016514">
    <property type="term" value="C:SWI/SNF complex"/>
    <property type="evidence" value="ECO:0007669"/>
    <property type="project" value="TreeGrafter"/>
</dbReference>
<dbReference type="PANTHER" id="PTHR12802">
    <property type="entry name" value="SWI/SNF COMPLEX-RELATED"/>
    <property type="match status" value="1"/>
</dbReference>
<dbReference type="OMA" id="QQFNEME"/>
<dbReference type="InterPro" id="IPR009057">
    <property type="entry name" value="Homeodomain-like_sf"/>
</dbReference>
<feature type="domain" description="SWIRM" evidence="13">
    <location>
        <begin position="122"/>
        <end position="219"/>
    </location>
</feature>
<feature type="compositionally biased region" description="Basic and acidic residues" evidence="11">
    <location>
        <begin position="11"/>
        <end position="22"/>
    </location>
</feature>
<keyword evidence="16" id="KW-1185">Reference proteome</keyword>
<dbReference type="InterPro" id="IPR036388">
    <property type="entry name" value="WH-like_DNA-bd_sf"/>
</dbReference>
<dbReference type="GO" id="GO:0045893">
    <property type="term" value="P:positive regulation of DNA-templated transcription"/>
    <property type="evidence" value="ECO:0007669"/>
    <property type="project" value="TreeGrafter"/>
</dbReference>
<feature type="coiled-coil region" evidence="10">
    <location>
        <begin position="531"/>
        <end position="568"/>
    </location>
</feature>
<evidence type="ECO:0008006" key="17">
    <source>
        <dbReference type="Google" id="ProtNLM"/>
    </source>
</evidence>
<dbReference type="FunFam" id="1.10.10.10:FF:000020">
    <property type="entry name" value="SWI/SNF complex subunit SMARCC2 isoform c"/>
    <property type="match status" value="1"/>
</dbReference>
<keyword evidence="1" id="KW-0479">Metal-binding</keyword>
<dbReference type="Pfam" id="PF00249">
    <property type="entry name" value="Myb_DNA-binding"/>
    <property type="match status" value="1"/>
</dbReference>
<dbReference type="SUPFAM" id="SSF46689">
    <property type="entry name" value="Homeodomain-like"/>
    <property type="match status" value="2"/>
</dbReference>
<dbReference type="RefSeq" id="XP_040727627.1">
    <property type="nucleotide sequence ID" value="XM_040868507.1"/>
</dbReference>
<dbReference type="OrthoDB" id="118550at2759"/>
<dbReference type="InterPro" id="IPR017884">
    <property type="entry name" value="SANT_dom"/>
</dbReference>
<dbReference type="EMBL" id="MCFI01000002">
    <property type="protein sequence ID" value="ORY86771.1"/>
    <property type="molecule type" value="Genomic_DNA"/>
</dbReference>
<dbReference type="InterPro" id="IPR032451">
    <property type="entry name" value="SMARCC_C"/>
</dbReference>
<keyword evidence="2" id="KW-0863">Zinc-finger</keyword>
<gene>
    <name evidence="15" type="ORF">BCR37DRAFT_376011</name>
</gene>
<dbReference type="PROSITE" id="PS50090">
    <property type="entry name" value="MYB_LIKE"/>
    <property type="match status" value="1"/>
</dbReference>
<reference evidence="15 16" key="1">
    <citation type="submission" date="2016-07" db="EMBL/GenBank/DDBJ databases">
        <title>Pervasive Adenine N6-methylation of Active Genes in Fungi.</title>
        <authorList>
            <consortium name="DOE Joint Genome Institute"/>
            <person name="Mondo S.J."/>
            <person name="Dannebaum R.O."/>
            <person name="Kuo R.C."/>
            <person name="Labutti K."/>
            <person name="Haridas S."/>
            <person name="Kuo A."/>
            <person name="Salamov A."/>
            <person name="Ahrendt S.R."/>
            <person name="Lipzen A."/>
            <person name="Sullivan W."/>
            <person name="Andreopoulos W.B."/>
            <person name="Clum A."/>
            <person name="Lindquist E."/>
            <person name="Daum C."/>
            <person name="Ramamoorthy G.K."/>
            <person name="Gryganskyi A."/>
            <person name="Culley D."/>
            <person name="Magnuson J.K."/>
            <person name="James T.Y."/>
            <person name="O'Malley M.A."/>
            <person name="Stajich J.E."/>
            <person name="Spatafora J.W."/>
            <person name="Visel A."/>
            <person name="Grigoriev I.V."/>
        </authorList>
    </citation>
    <scope>NUCLEOTIDE SEQUENCE [LARGE SCALE GENOMIC DNA]</scope>
    <source>
        <strain evidence="15 16">12-1054</strain>
    </source>
</reference>
<dbReference type="InterPro" id="IPR000433">
    <property type="entry name" value="Znf_ZZ"/>
</dbReference>
<dbReference type="PANTHER" id="PTHR12802:SF41">
    <property type="entry name" value="BRAHMA ASSOCIATED PROTEIN 155 KDA"/>
    <property type="match status" value="1"/>
</dbReference>
<feature type="region of interest" description="Disordered" evidence="11">
    <location>
        <begin position="623"/>
        <end position="645"/>
    </location>
</feature>
<dbReference type="SMART" id="SM00717">
    <property type="entry name" value="SANT"/>
    <property type="match status" value="1"/>
</dbReference>
<dbReference type="Proteomes" id="UP000193685">
    <property type="component" value="Unassembled WGS sequence"/>
</dbReference>
<sequence>MEEGAQMQVDKPQEQADHKMEEAAQLEEIPAAETHADAPAAQTEAAEDAAPTTAIDASPAAPAEAQTSEDAVESTGPAEDTNAETKPPAEEPAATEPETSLQQAKKVEDEAQAFLIEQTHQVIVPSYAAWFDMLTINDIERKSVPEFFNGRNRSKTPTVYKDYRDFMINTYRLNPSEYLTVTACRRNLAGDVCAVMRVHAFLEQWGLINYQVEPETRPSNIGPPFTGHFKLTADTPRGLQPFVPAPNSTISQGKPFNKTAAAMRKSPQPETNLELRRNVYDSSLGSSTTNGAAGLTTSDRKPIACTTCGVECSALRYHSTKQTNVNLCANCYTEARFPATSQSGDFVRLGDTHIKREEDTWTDAETLLLLEGLEMYDEDWSQIASHVGTRTKEQCVLRFLQMPIEDPYLESDVAAAGPLQYARAPYSQAENPVMSVVAFLASAIRPTVAAASAQSAIDQLVKDLQAKTKKEQANGSTMDGNAGDAMQVDESSNTLEQDKLEKAASAALGAAAAKAHLLASHEERELNALVSAAVATQVQRLELKLQQFEELERLLEAERRDVERAKQQIYLDRLAMKRQVLEAQETIQAALAKADQEALEKLKTLETMSGEGQPLRPVVHESAETAARNAVAPSEANPEQVLMQP</sequence>
<evidence type="ECO:0000259" key="13">
    <source>
        <dbReference type="PROSITE" id="PS50934"/>
    </source>
</evidence>
<feature type="domain" description="SANT" evidence="14">
    <location>
        <begin position="356"/>
        <end position="407"/>
    </location>
</feature>
<dbReference type="GO" id="GO:0016586">
    <property type="term" value="C:RSC-type complex"/>
    <property type="evidence" value="ECO:0007669"/>
    <property type="project" value="UniProtKB-ARBA"/>
</dbReference>
<evidence type="ECO:0000256" key="11">
    <source>
        <dbReference type="SAM" id="MobiDB-lite"/>
    </source>
</evidence>
<name>A0A1Y2FRY7_PROLT</name>
<evidence type="ECO:0000256" key="3">
    <source>
        <dbReference type="ARBA" id="ARBA00022833"/>
    </source>
</evidence>
<dbReference type="PROSITE" id="PS51293">
    <property type="entry name" value="SANT"/>
    <property type="match status" value="1"/>
</dbReference>
<dbReference type="GO" id="GO:0008270">
    <property type="term" value="F:zinc ion binding"/>
    <property type="evidence" value="ECO:0007669"/>
    <property type="project" value="UniProtKB-KW"/>
</dbReference>
<dbReference type="AlphaFoldDB" id="A0A1Y2FRY7"/>
<comment type="subunit">
    <text evidence="9">Component of the RSC complex composed of at least arp9, arp42, rsc1, rsc4, rsc7, rsc9, rsc58, sfh1, snf21, ssr1, ssr2, ssr3 and ssr4. The complex interacts with histone and histone variant components of centromeric chromatin. Component of the SWI/SNF global transcription activator complex composed of at least arp9, arp42, snf5, snf22, snf30, sbf59, sol1, ssr1, ssr2, ssr3, ssr4 and tfg3.</text>
</comment>
<keyword evidence="10" id="KW-0175">Coiled coil</keyword>
<evidence type="ECO:0000256" key="2">
    <source>
        <dbReference type="ARBA" id="ARBA00022771"/>
    </source>
</evidence>
<dbReference type="Pfam" id="PF04433">
    <property type="entry name" value="SWIRM"/>
    <property type="match status" value="1"/>
</dbReference>
<dbReference type="Pfam" id="PF16495">
    <property type="entry name" value="SWIRM-assoc_1"/>
    <property type="match status" value="1"/>
</dbReference>
<evidence type="ECO:0000256" key="9">
    <source>
        <dbReference type="ARBA" id="ARBA00064725"/>
    </source>
</evidence>
<comment type="caution">
    <text evidence="15">The sequence shown here is derived from an EMBL/GenBank/DDBJ whole genome shotgun (WGS) entry which is preliminary data.</text>
</comment>
<dbReference type="GeneID" id="63785106"/>
<comment type="function">
    <text evidence="8">Component of the chromatin structure remodeling complex (RSC), which is involved in transcription regulation and nucleosome positioning. Controls particularly membrane and organelle development genes. Part of the SWI/SNF complex, an ATP-dependent chromatin remodeling complex, required for the positive and negative regulation of gene expression of a large number of genes. It changes chromatin structure by altering DNA-histone contacts within a nucleosome, leading eventually to a change in nucleosome position, thus facilitating or repressing binding of gene-specific transcription factors.</text>
</comment>
<dbReference type="SUPFAM" id="SSF57850">
    <property type="entry name" value="RING/U-box"/>
    <property type="match status" value="1"/>
</dbReference>
<dbReference type="SMART" id="SM00291">
    <property type="entry name" value="ZnF_ZZ"/>
    <property type="match status" value="1"/>
</dbReference>
<dbReference type="InterPro" id="IPR007526">
    <property type="entry name" value="SWIRM"/>
</dbReference>
<evidence type="ECO:0000256" key="6">
    <source>
        <dbReference type="ARBA" id="ARBA00023163"/>
    </source>
</evidence>
<keyword evidence="3" id="KW-0862">Zinc</keyword>
<dbReference type="GO" id="GO:0042393">
    <property type="term" value="F:histone binding"/>
    <property type="evidence" value="ECO:0007669"/>
    <property type="project" value="TreeGrafter"/>
</dbReference>
<evidence type="ECO:0000313" key="16">
    <source>
        <dbReference type="Proteomes" id="UP000193685"/>
    </source>
</evidence>
<feature type="region of interest" description="Disordered" evidence="11">
    <location>
        <begin position="468"/>
        <end position="494"/>
    </location>
</feature>
<dbReference type="CDD" id="cd00167">
    <property type="entry name" value="SANT"/>
    <property type="match status" value="1"/>
</dbReference>
<keyword evidence="6" id="KW-0804">Transcription</keyword>
<accession>A0A1Y2FRY7</accession>
<evidence type="ECO:0000256" key="8">
    <source>
        <dbReference type="ARBA" id="ARBA00058697"/>
    </source>
</evidence>
<dbReference type="InterPro" id="IPR001005">
    <property type="entry name" value="SANT/Myb"/>
</dbReference>
<evidence type="ECO:0000256" key="1">
    <source>
        <dbReference type="ARBA" id="ARBA00022723"/>
    </source>
</evidence>
<dbReference type="Pfam" id="PF00569">
    <property type="entry name" value="ZZ"/>
    <property type="match status" value="1"/>
</dbReference>
<organism evidence="15 16">
    <name type="scientific">Protomyces lactucae-debilis</name>
    <dbReference type="NCBI Taxonomy" id="2754530"/>
    <lineage>
        <taxon>Eukaryota</taxon>
        <taxon>Fungi</taxon>
        <taxon>Dikarya</taxon>
        <taxon>Ascomycota</taxon>
        <taxon>Taphrinomycotina</taxon>
        <taxon>Taphrinomycetes</taxon>
        <taxon>Taphrinales</taxon>
        <taxon>Protomycetaceae</taxon>
        <taxon>Protomyces</taxon>
    </lineage>
</organism>
<evidence type="ECO:0000259" key="14">
    <source>
        <dbReference type="PROSITE" id="PS51293"/>
    </source>
</evidence>
<dbReference type="GO" id="GO:0003677">
    <property type="term" value="F:DNA binding"/>
    <property type="evidence" value="ECO:0007669"/>
    <property type="project" value="UniProtKB-KW"/>
</dbReference>
<feature type="domain" description="Myb-like" evidence="12">
    <location>
        <begin position="353"/>
        <end position="403"/>
    </location>
</feature>
<proteinExistence type="predicted"/>